<reference evidence="2" key="1">
    <citation type="submission" date="2022-02" db="EMBL/GenBank/DDBJ databases">
        <title>Corynebacterium sp. from urogenital microbiome.</title>
        <authorList>
            <person name="Cappelli E.A."/>
            <person name="Ribeiro T.G."/>
            <person name="Peixe L."/>
        </authorList>
    </citation>
    <scope>NUCLEOTIDE SEQUENCE</scope>
    <source>
        <strain evidence="2">C9Ua_112</strain>
    </source>
</reference>
<dbReference type="SUPFAM" id="SSF53474">
    <property type="entry name" value="alpha/beta-Hydrolases"/>
    <property type="match status" value="1"/>
</dbReference>
<gene>
    <name evidence="2" type="ORF">L8U58_01835</name>
</gene>
<protein>
    <recommendedName>
        <fullName evidence="4">Esterase</fullName>
    </recommendedName>
</protein>
<dbReference type="GeneID" id="301813924"/>
<dbReference type="PANTHER" id="PTHR48098">
    <property type="entry name" value="ENTEROCHELIN ESTERASE-RELATED"/>
    <property type="match status" value="1"/>
</dbReference>
<dbReference type="InterPro" id="IPR050583">
    <property type="entry name" value="Mycobacterial_A85_antigen"/>
</dbReference>
<evidence type="ECO:0008006" key="4">
    <source>
        <dbReference type="Google" id="ProtNLM"/>
    </source>
</evidence>
<feature type="transmembrane region" description="Helical" evidence="1">
    <location>
        <begin position="105"/>
        <end position="125"/>
    </location>
</feature>
<keyword evidence="1" id="KW-1133">Transmembrane helix</keyword>
<dbReference type="InterPro" id="IPR000801">
    <property type="entry name" value="Esterase-like"/>
</dbReference>
<dbReference type="Pfam" id="PF00756">
    <property type="entry name" value="Esterase"/>
    <property type="match status" value="1"/>
</dbReference>
<dbReference type="PANTHER" id="PTHR48098:SF1">
    <property type="entry name" value="DIACYLGLYCEROL ACYLTRANSFERASE_MYCOLYLTRANSFERASE AG85A"/>
    <property type="match status" value="1"/>
</dbReference>
<keyword evidence="1" id="KW-0472">Membrane</keyword>
<organism evidence="2 3">
    <name type="scientific">Corynebacterium macclintockiae</name>
    <dbReference type="NCBI Taxonomy" id="2913501"/>
    <lineage>
        <taxon>Bacteria</taxon>
        <taxon>Bacillati</taxon>
        <taxon>Actinomycetota</taxon>
        <taxon>Actinomycetes</taxon>
        <taxon>Mycobacteriales</taxon>
        <taxon>Corynebacteriaceae</taxon>
        <taxon>Corynebacterium</taxon>
    </lineage>
</organism>
<dbReference type="Gene3D" id="3.40.50.1820">
    <property type="entry name" value="alpha/beta hydrolase"/>
    <property type="match status" value="1"/>
</dbReference>
<name>A0A9X3M5C7_9CORY</name>
<keyword evidence="1" id="KW-0812">Transmembrane</keyword>
<keyword evidence="3" id="KW-1185">Reference proteome</keyword>
<dbReference type="GO" id="GO:0016747">
    <property type="term" value="F:acyltransferase activity, transferring groups other than amino-acyl groups"/>
    <property type="evidence" value="ECO:0007669"/>
    <property type="project" value="TreeGrafter"/>
</dbReference>
<proteinExistence type="predicted"/>
<dbReference type="AlphaFoldDB" id="A0A9X3M5C7"/>
<feature type="transmembrane region" description="Helical" evidence="1">
    <location>
        <begin position="46"/>
        <end position="67"/>
    </location>
</feature>
<evidence type="ECO:0000256" key="1">
    <source>
        <dbReference type="SAM" id="Phobius"/>
    </source>
</evidence>
<comment type="caution">
    <text evidence="2">The sequence shown here is derived from an EMBL/GenBank/DDBJ whole genome shotgun (WGS) entry which is preliminary data.</text>
</comment>
<evidence type="ECO:0000313" key="2">
    <source>
        <dbReference type="EMBL" id="MCZ9304284.1"/>
    </source>
</evidence>
<dbReference type="InterPro" id="IPR029058">
    <property type="entry name" value="AB_hydrolase_fold"/>
</dbReference>
<dbReference type="RefSeq" id="WP_269954568.1">
    <property type="nucleotide sequence ID" value="NZ_JAKMUV010000002.1"/>
</dbReference>
<dbReference type="Proteomes" id="UP001146505">
    <property type="component" value="Unassembled WGS sequence"/>
</dbReference>
<feature type="transmembrane region" description="Helical" evidence="1">
    <location>
        <begin position="17"/>
        <end position="34"/>
    </location>
</feature>
<dbReference type="EMBL" id="JAKMUV010000002">
    <property type="protein sequence ID" value="MCZ9304284.1"/>
    <property type="molecule type" value="Genomic_DNA"/>
</dbReference>
<sequence>MIEFIREIPLTGTWPEVVTWAVILAVLSALFFALPSDPPGRRWRAVLWSLAVTVVLTGAGLAFLMLGTTTPWSEIGFRLLLGASALILAANMAGWCVGASIKKSWTILLVALLAVGAVAAANQSYELYQDVGEVDPVELRTFHSVDELPKAPAVPLKQWRGTKHPDLPAEGSMLNVSAPKKESGFHARDLRVYLPPAWFSSPRPQLPVLVLLAGIPGDPDQWFDSGQATEIARRYQQQHGGVAPIIISADATGGTWENPVCTDSNKGKVQTFLTVDLPRWAQQHLSPNPDQHTWTIGGLSYGGTCAFQVITNHPDSYGSFVNISGERTPDDGTSHESTVQNFFGGSEDKFKAQNPEDLLKKRTYPRTAGMFIAGRDDSSAKTALKHLQPLAVAAKMQASYHEISGAHNFKTWRGGLNLAFPFIVRRGGLES</sequence>
<evidence type="ECO:0000313" key="3">
    <source>
        <dbReference type="Proteomes" id="UP001146505"/>
    </source>
</evidence>
<accession>A0A9X3M5C7</accession>
<feature type="transmembrane region" description="Helical" evidence="1">
    <location>
        <begin position="79"/>
        <end position="98"/>
    </location>
</feature>